<comment type="subunit">
    <text evidence="7">The complex is composed of two ATP-binding proteins (PotA), two transmembrane proteins (PotB and PotC) and a solute-binding protein (PotD).</text>
</comment>
<dbReference type="Proteomes" id="UP000182498">
    <property type="component" value="Unassembled WGS sequence"/>
</dbReference>
<keyword evidence="11" id="KW-1185">Reference proteome</keyword>
<dbReference type="SUPFAM" id="SSF50331">
    <property type="entry name" value="MOP-like"/>
    <property type="match status" value="1"/>
</dbReference>
<dbReference type="GO" id="GO:0005524">
    <property type="term" value="F:ATP binding"/>
    <property type="evidence" value="ECO:0007669"/>
    <property type="project" value="UniProtKB-KW"/>
</dbReference>
<evidence type="ECO:0000256" key="2">
    <source>
        <dbReference type="ARBA" id="ARBA00022475"/>
    </source>
</evidence>
<dbReference type="GO" id="GO:0015594">
    <property type="term" value="F:ABC-type putrescine transporter activity"/>
    <property type="evidence" value="ECO:0007669"/>
    <property type="project" value="InterPro"/>
</dbReference>
<dbReference type="PROSITE" id="PS00211">
    <property type="entry name" value="ABC_TRANSPORTER_1"/>
    <property type="match status" value="1"/>
</dbReference>
<organism evidence="10 11">
    <name type="scientific">Corynebacterium variabile</name>
    <dbReference type="NCBI Taxonomy" id="1727"/>
    <lineage>
        <taxon>Bacteria</taxon>
        <taxon>Bacillati</taxon>
        <taxon>Actinomycetota</taxon>
        <taxon>Actinomycetes</taxon>
        <taxon>Mycobacteriales</taxon>
        <taxon>Corynebacteriaceae</taxon>
        <taxon>Corynebacterium</taxon>
    </lineage>
</organism>
<dbReference type="FunFam" id="3.40.50.300:FF:000133">
    <property type="entry name" value="Spermidine/putrescine import ATP-binding protein PotA"/>
    <property type="match status" value="1"/>
</dbReference>
<dbReference type="NCBIfam" id="TIGR01187">
    <property type="entry name" value="potA"/>
    <property type="match status" value="1"/>
</dbReference>
<dbReference type="EC" id="7.6.2.11" evidence="7"/>
<feature type="compositionally biased region" description="Low complexity" evidence="8">
    <location>
        <begin position="1"/>
        <end position="17"/>
    </location>
</feature>
<dbReference type="EMBL" id="FAUH01000017">
    <property type="protein sequence ID" value="CUU67012.1"/>
    <property type="molecule type" value="Genomic_DNA"/>
</dbReference>
<evidence type="ECO:0000256" key="7">
    <source>
        <dbReference type="RuleBase" id="RU364083"/>
    </source>
</evidence>
<dbReference type="SMART" id="SM00382">
    <property type="entry name" value="AAA"/>
    <property type="match status" value="1"/>
</dbReference>
<comment type="similarity">
    <text evidence="7">Belongs to the ABC transporter superfamily. Spermidine/putrescine importer (TC 3.A.1.11.1) family.</text>
</comment>
<evidence type="ECO:0000259" key="9">
    <source>
        <dbReference type="PROSITE" id="PS50893"/>
    </source>
</evidence>
<dbReference type="RefSeq" id="WP_321163466.1">
    <property type="nucleotide sequence ID" value="NZ_FAUH01000017.1"/>
</dbReference>
<feature type="region of interest" description="Disordered" evidence="8">
    <location>
        <begin position="1"/>
        <end position="22"/>
    </location>
</feature>
<dbReference type="InterPro" id="IPR003593">
    <property type="entry name" value="AAA+_ATPase"/>
</dbReference>
<keyword evidence="10" id="KW-0378">Hydrolase</keyword>
<dbReference type="PANTHER" id="PTHR42781">
    <property type="entry name" value="SPERMIDINE/PUTRESCINE IMPORT ATP-BINDING PROTEIN POTA"/>
    <property type="match status" value="1"/>
</dbReference>
<dbReference type="SUPFAM" id="SSF52540">
    <property type="entry name" value="P-loop containing nucleoside triphosphate hydrolases"/>
    <property type="match status" value="1"/>
</dbReference>
<feature type="domain" description="ABC transporter" evidence="9">
    <location>
        <begin position="23"/>
        <end position="253"/>
    </location>
</feature>
<gene>
    <name evidence="7" type="primary">potA</name>
    <name evidence="10" type="ORF">CVAR292_02365</name>
</gene>
<dbReference type="InterPro" id="IPR013611">
    <property type="entry name" value="Transp-assoc_OB_typ2"/>
</dbReference>
<dbReference type="Pfam" id="PF08402">
    <property type="entry name" value="TOBE_2"/>
    <property type="match status" value="1"/>
</dbReference>
<dbReference type="Gene3D" id="3.40.50.300">
    <property type="entry name" value="P-loop containing nucleotide triphosphate hydrolases"/>
    <property type="match status" value="1"/>
</dbReference>
<keyword evidence="4 7" id="KW-0067">ATP-binding</keyword>
<dbReference type="Gene3D" id="2.40.50.100">
    <property type="match status" value="1"/>
</dbReference>
<accession>A0A0X2NNE3</accession>
<evidence type="ECO:0000256" key="5">
    <source>
        <dbReference type="ARBA" id="ARBA00022967"/>
    </source>
</evidence>
<name>A0A0X2NNE3_9CORY</name>
<proteinExistence type="inferred from homology"/>
<keyword evidence="2 7" id="KW-1003">Cell membrane</keyword>
<dbReference type="GO" id="GO:0016887">
    <property type="term" value="F:ATP hydrolysis activity"/>
    <property type="evidence" value="ECO:0007669"/>
    <property type="project" value="InterPro"/>
</dbReference>
<dbReference type="InterPro" id="IPR027417">
    <property type="entry name" value="P-loop_NTPase"/>
</dbReference>
<dbReference type="Pfam" id="PF00005">
    <property type="entry name" value="ABC_tran"/>
    <property type="match status" value="1"/>
</dbReference>
<dbReference type="InterPro" id="IPR008995">
    <property type="entry name" value="Mo/tungstate-bd_C_term_dom"/>
</dbReference>
<evidence type="ECO:0000256" key="4">
    <source>
        <dbReference type="ARBA" id="ARBA00022840"/>
    </source>
</evidence>
<comment type="function">
    <text evidence="7">Part of the ABC transporter complex PotABCD involved in spermidine/putrescine import. Responsible for energy coupling to the transport system.</text>
</comment>
<dbReference type="InterPro" id="IPR017871">
    <property type="entry name" value="ABC_transporter-like_CS"/>
</dbReference>
<comment type="catalytic activity">
    <reaction evidence="7">
        <text>ATP + H2O + polyamine-[polyamine-binding protein]Side 1 = ADP + phosphate + polyamineSide 2 + [polyamine-binding protein]Side 1.</text>
        <dbReference type="EC" id="7.6.2.11"/>
    </reaction>
</comment>
<evidence type="ECO:0000256" key="3">
    <source>
        <dbReference type="ARBA" id="ARBA00022741"/>
    </source>
</evidence>
<dbReference type="CDD" id="cd03300">
    <property type="entry name" value="ABC_PotA_N"/>
    <property type="match status" value="1"/>
</dbReference>
<keyword evidence="1 7" id="KW-0813">Transport</keyword>
<dbReference type="InterPro" id="IPR005893">
    <property type="entry name" value="PotA-like"/>
</dbReference>
<keyword evidence="6 7" id="KW-0472">Membrane</keyword>
<evidence type="ECO:0000256" key="8">
    <source>
        <dbReference type="SAM" id="MobiDB-lite"/>
    </source>
</evidence>
<dbReference type="GO" id="GO:0043190">
    <property type="term" value="C:ATP-binding cassette (ABC) transporter complex"/>
    <property type="evidence" value="ECO:0007669"/>
    <property type="project" value="InterPro"/>
</dbReference>
<reference evidence="11" key="1">
    <citation type="submission" date="2015-11" db="EMBL/GenBank/DDBJ databases">
        <authorList>
            <person name="Dugat-Bony E."/>
        </authorList>
    </citation>
    <scope>NUCLEOTIDE SEQUENCE [LARGE SCALE GENOMIC DNA]</scope>
    <source>
        <strain evidence="11">Mu292</strain>
    </source>
</reference>
<dbReference type="InterPro" id="IPR017879">
    <property type="entry name" value="PotA_ATP-bd"/>
</dbReference>
<evidence type="ECO:0000313" key="10">
    <source>
        <dbReference type="EMBL" id="CUU67012.1"/>
    </source>
</evidence>
<dbReference type="PANTHER" id="PTHR42781:SF4">
    <property type="entry name" value="SPERMIDINE_PUTRESCINE IMPORT ATP-BINDING PROTEIN POTA"/>
    <property type="match status" value="1"/>
</dbReference>
<dbReference type="InterPro" id="IPR050093">
    <property type="entry name" value="ABC_SmlMolc_Importer"/>
</dbReference>
<dbReference type="PROSITE" id="PS50893">
    <property type="entry name" value="ABC_TRANSPORTER_2"/>
    <property type="match status" value="1"/>
</dbReference>
<keyword evidence="5 7" id="KW-1278">Translocase</keyword>
<protein>
    <recommendedName>
        <fullName evidence="7">Spermidine/putrescine import ATP-binding protein PotA</fullName>
        <ecNumber evidence="7">7.6.2.11</ecNumber>
    </recommendedName>
</protein>
<dbReference type="AlphaFoldDB" id="A0A0X2NNE3"/>
<evidence type="ECO:0000256" key="1">
    <source>
        <dbReference type="ARBA" id="ARBA00022448"/>
    </source>
</evidence>
<sequence>MTTPTTPTAVTSPRTGTDAGGGITLRGLRKSYGAHEAIKRLDLDVRPGEFLSLLGPSGCGKTTLLRMIAGFEEPTDGEILLDGADLTVLPPYKRPVNTVFQSYALFPHMTVAENVAYGLKRAKVPKKEIGARVLEALQMVRMDGFADRRPDMLSGGQQQRVALARALVNRPRVLLLDEPMSALDRKLREEMQLELIRLHTELGLTFIFVTHDQEEALAMSDRIVVLNDGVVQQLGEAEEIYGSPANTFVAGFIGKQNFYEVSLDGRTGENGDPWLSNESFVVEAPAAEAEGYTSDDTLLAAIRPESMSIAPVPPGTEIGSAEPPNRSVARVVGESFLGDVVQYLLHSYIGRELIARVPSVNAPDVHEGDLAEISWPTEAVQLFPADGINGRV</sequence>
<evidence type="ECO:0000256" key="6">
    <source>
        <dbReference type="ARBA" id="ARBA00023136"/>
    </source>
</evidence>
<keyword evidence="3 7" id="KW-0547">Nucleotide-binding</keyword>
<dbReference type="InterPro" id="IPR003439">
    <property type="entry name" value="ABC_transporter-like_ATP-bd"/>
</dbReference>
<evidence type="ECO:0000313" key="11">
    <source>
        <dbReference type="Proteomes" id="UP000182498"/>
    </source>
</evidence>